<sequence>MPNGLYKNLAIRPEISEKECDASLSETEKGRIIRALYRFQLGCQMFGNPFPTGEHKWFEPRAFELVWEGLLVFEKFLQPWELEELYSITLFIRSTVIKVIEDVSWDFHDLHPRHNLPNPRYYDPTPLDEYGMFLGYPTTLSFSKTNSFLADDYATGLMAQGLKLLHGIFKITGHGALVSAIEDFWRLWEEPSFFGKY</sequence>
<proteinExistence type="predicted"/>
<protein>
    <submittedName>
        <fullName evidence="1">Uncharacterized protein</fullName>
    </submittedName>
</protein>
<reference evidence="1" key="2">
    <citation type="journal article" date="2023" name="IMA Fungus">
        <title>Comparative genomic study of the Penicillium genus elucidates a diverse pangenome and 15 lateral gene transfer events.</title>
        <authorList>
            <person name="Petersen C."/>
            <person name="Sorensen T."/>
            <person name="Nielsen M.R."/>
            <person name="Sondergaard T.E."/>
            <person name="Sorensen J.L."/>
            <person name="Fitzpatrick D.A."/>
            <person name="Frisvad J.C."/>
            <person name="Nielsen K.L."/>
        </authorList>
    </citation>
    <scope>NUCLEOTIDE SEQUENCE</scope>
    <source>
        <strain evidence="1">IBT 29677</strain>
    </source>
</reference>
<keyword evidence="2" id="KW-1185">Reference proteome</keyword>
<comment type="caution">
    <text evidence="1">The sequence shown here is derived from an EMBL/GenBank/DDBJ whole genome shotgun (WGS) entry which is preliminary data.</text>
</comment>
<evidence type="ECO:0000313" key="2">
    <source>
        <dbReference type="Proteomes" id="UP001147747"/>
    </source>
</evidence>
<reference evidence="1" key="1">
    <citation type="submission" date="2022-12" db="EMBL/GenBank/DDBJ databases">
        <authorList>
            <person name="Petersen C."/>
        </authorList>
    </citation>
    <scope>NUCLEOTIDE SEQUENCE</scope>
    <source>
        <strain evidence="1">IBT 29677</strain>
    </source>
</reference>
<dbReference type="EMBL" id="JAPZBU010000008">
    <property type="protein sequence ID" value="KAJ5392492.1"/>
    <property type="molecule type" value="Genomic_DNA"/>
</dbReference>
<dbReference type="OrthoDB" id="4357552at2759"/>
<dbReference type="RefSeq" id="XP_056488170.1">
    <property type="nucleotide sequence ID" value="XM_056632619.1"/>
</dbReference>
<evidence type="ECO:0000313" key="1">
    <source>
        <dbReference type="EMBL" id="KAJ5392492.1"/>
    </source>
</evidence>
<accession>A0A9W9W046</accession>
<dbReference type="AlphaFoldDB" id="A0A9W9W046"/>
<gene>
    <name evidence="1" type="ORF">N7509_007982</name>
</gene>
<organism evidence="1 2">
    <name type="scientific">Penicillium cosmopolitanum</name>
    <dbReference type="NCBI Taxonomy" id="1131564"/>
    <lineage>
        <taxon>Eukaryota</taxon>
        <taxon>Fungi</taxon>
        <taxon>Dikarya</taxon>
        <taxon>Ascomycota</taxon>
        <taxon>Pezizomycotina</taxon>
        <taxon>Eurotiomycetes</taxon>
        <taxon>Eurotiomycetidae</taxon>
        <taxon>Eurotiales</taxon>
        <taxon>Aspergillaceae</taxon>
        <taxon>Penicillium</taxon>
    </lineage>
</organism>
<dbReference type="GeneID" id="81371599"/>
<name>A0A9W9W046_9EURO</name>
<dbReference type="Proteomes" id="UP001147747">
    <property type="component" value="Unassembled WGS sequence"/>
</dbReference>